<evidence type="ECO:0000313" key="3">
    <source>
        <dbReference type="EMBL" id="AUB79973.1"/>
    </source>
</evidence>
<gene>
    <name evidence="3" type="ORF">THSYN_02665</name>
</gene>
<dbReference type="RefSeq" id="WP_100917784.1">
    <property type="nucleotide sequence ID" value="NZ_CP020370.1"/>
</dbReference>
<keyword evidence="4" id="KW-1185">Reference proteome</keyword>
<dbReference type="KEGG" id="tsy:THSYN_02665"/>
<evidence type="ECO:0000313" key="4">
    <source>
        <dbReference type="Proteomes" id="UP000232638"/>
    </source>
</evidence>
<sequence length="246" mass="26029">MSTRVLIVGATSAIAEALARRYAAQGATLFLAARHTERAAAIADDLRVRGAAMVEVGAYDATVPDRAEALVAAAWEALGGLDVALIAHGSLPDQAACAASAALTRRELEVNLISVIDLLTPLASRMQAAGCGTLAVIGSVAGDRGRQSNYVYGTAKGALAIFLQGLAHRLAPAGVRVLTIKPGFVDTPMTAAFPKGPLWASPDRVARDIQRAIARGTHICYTPWFWRWIMLVIRLIPAAIFHRTQL</sequence>
<dbReference type="NCBIfam" id="NF005489">
    <property type="entry name" value="PRK07102.1"/>
    <property type="match status" value="1"/>
</dbReference>
<dbReference type="PANTHER" id="PTHR44196:SF3">
    <property type="entry name" value="SHORT CHAIN DEHYDROGENASE FAMILY PROTEIN"/>
    <property type="match status" value="1"/>
</dbReference>
<evidence type="ECO:0000256" key="1">
    <source>
        <dbReference type="ARBA" id="ARBA00006484"/>
    </source>
</evidence>
<dbReference type="EMBL" id="CP020370">
    <property type="protein sequence ID" value="AUB79973.1"/>
    <property type="molecule type" value="Genomic_DNA"/>
</dbReference>
<dbReference type="GO" id="GO:0016491">
    <property type="term" value="F:oxidoreductase activity"/>
    <property type="evidence" value="ECO:0007669"/>
    <property type="project" value="UniProtKB-KW"/>
</dbReference>
<dbReference type="InterPro" id="IPR002347">
    <property type="entry name" value="SDR_fam"/>
</dbReference>
<reference evidence="3 4" key="1">
    <citation type="submission" date="2017-03" db="EMBL/GenBank/DDBJ databases">
        <title>Complete genome sequence of Candidatus 'Thiodictyon syntrophicum' sp. nov. strain Cad16T, a photolithoautotroph purple sulfur bacterium isolated from an alpine meromictic lake.</title>
        <authorList>
            <person name="Luedin S.M."/>
            <person name="Pothier J.F."/>
            <person name="Danza F."/>
            <person name="Storelli N."/>
            <person name="Wittwer M."/>
            <person name="Tonolla M."/>
        </authorList>
    </citation>
    <scope>NUCLEOTIDE SEQUENCE [LARGE SCALE GENOMIC DNA]</scope>
    <source>
        <strain evidence="3 4">Cad16T</strain>
    </source>
</reference>
<dbReference type="InterPro" id="IPR020904">
    <property type="entry name" value="Sc_DH/Rdtase_CS"/>
</dbReference>
<dbReference type="OrthoDB" id="335726at2"/>
<dbReference type="Pfam" id="PF00106">
    <property type="entry name" value="adh_short"/>
    <property type="match status" value="1"/>
</dbReference>
<dbReference type="AlphaFoldDB" id="A0A2K8U313"/>
<keyword evidence="2" id="KW-0560">Oxidoreductase</keyword>
<evidence type="ECO:0000256" key="2">
    <source>
        <dbReference type="ARBA" id="ARBA00023002"/>
    </source>
</evidence>
<dbReference type="PANTHER" id="PTHR44196">
    <property type="entry name" value="DEHYDROGENASE/REDUCTASE SDR FAMILY MEMBER 7B"/>
    <property type="match status" value="1"/>
</dbReference>
<dbReference type="SUPFAM" id="SSF51735">
    <property type="entry name" value="NAD(P)-binding Rossmann-fold domains"/>
    <property type="match status" value="1"/>
</dbReference>
<dbReference type="PROSITE" id="PS00061">
    <property type="entry name" value="ADH_SHORT"/>
    <property type="match status" value="1"/>
</dbReference>
<accession>A0A2K8U313</accession>
<comment type="similarity">
    <text evidence="1">Belongs to the short-chain dehydrogenases/reductases (SDR) family.</text>
</comment>
<dbReference type="GO" id="GO:0016020">
    <property type="term" value="C:membrane"/>
    <property type="evidence" value="ECO:0007669"/>
    <property type="project" value="TreeGrafter"/>
</dbReference>
<dbReference type="Gene3D" id="3.40.50.720">
    <property type="entry name" value="NAD(P)-binding Rossmann-like Domain"/>
    <property type="match status" value="1"/>
</dbReference>
<dbReference type="InterPro" id="IPR036291">
    <property type="entry name" value="NAD(P)-bd_dom_sf"/>
</dbReference>
<dbReference type="Proteomes" id="UP000232638">
    <property type="component" value="Chromosome"/>
</dbReference>
<proteinExistence type="inferred from homology"/>
<organism evidence="3 4">
    <name type="scientific">Candidatus Thiodictyon syntrophicum</name>
    <dbReference type="NCBI Taxonomy" id="1166950"/>
    <lineage>
        <taxon>Bacteria</taxon>
        <taxon>Pseudomonadati</taxon>
        <taxon>Pseudomonadota</taxon>
        <taxon>Gammaproteobacteria</taxon>
        <taxon>Chromatiales</taxon>
        <taxon>Chromatiaceae</taxon>
        <taxon>Thiodictyon</taxon>
    </lineage>
</organism>
<name>A0A2K8U313_9GAMM</name>
<protein>
    <submittedName>
        <fullName evidence="3">Short-chain dehydrogenase</fullName>
    </submittedName>
</protein>
<dbReference type="PRINTS" id="PR00081">
    <property type="entry name" value="GDHRDH"/>
</dbReference>